<protein>
    <recommendedName>
        <fullName evidence="2">Lipoprotein</fullName>
    </recommendedName>
</protein>
<proteinExistence type="predicted"/>
<organism evidence="1">
    <name type="scientific">uncultured Sulfurovum sp</name>
    <dbReference type="NCBI Taxonomy" id="269237"/>
    <lineage>
        <taxon>Bacteria</taxon>
        <taxon>Pseudomonadati</taxon>
        <taxon>Campylobacterota</taxon>
        <taxon>Epsilonproteobacteria</taxon>
        <taxon>Campylobacterales</taxon>
        <taxon>Sulfurovaceae</taxon>
        <taxon>Sulfurovum</taxon>
        <taxon>environmental samples</taxon>
    </lineage>
</organism>
<evidence type="ECO:0008006" key="2">
    <source>
        <dbReference type="Google" id="ProtNLM"/>
    </source>
</evidence>
<evidence type="ECO:0000313" key="1">
    <source>
        <dbReference type="EMBL" id="CAA6828293.1"/>
    </source>
</evidence>
<accession>A0A6S6UKX4</accession>
<gene>
    <name evidence="1" type="ORF">HELGO_WM1931</name>
</gene>
<reference evidence="1" key="1">
    <citation type="submission" date="2020-01" db="EMBL/GenBank/DDBJ databases">
        <authorList>
            <person name="Meier V. D."/>
            <person name="Meier V D."/>
        </authorList>
    </citation>
    <scope>NUCLEOTIDE SEQUENCE</scope>
    <source>
        <strain evidence="1">HLG_WM_MAG_01</strain>
    </source>
</reference>
<dbReference type="AlphaFoldDB" id="A0A6S6UKX4"/>
<dbReference type="EMBL" id="CACVAS010000170">
    <property type="protein sequence ID" value="CAA6828293.1"/>
    <property type="molecule type" value="Genomic_DNA"/>
</dbReference>
<sequence>MIKKSTLINFILTLLVTLIFTGCVERGYTIQLQQVPTFKQSTIDNTSMKSDTEINSTDTLPDSLDTNNVYNPDETSFELFEISDEVKNNISGFFVIAIGLVIILL</sequence>
<name>A0A6S6UKX4_9BACT</name>
<dbReference type="PROSITE" id="PS51257">
    <property type="entry name" value="PROKAR_LIPOPROTEIN"/>
    <property type="match status" value="1"/>
</dbReference>